<comment type="caution">
    <text evidence="1">The sequence shown here is derived from an EMBL/GenBank/DDBJ whole genome shotgun (WGS) entry which is preliminary data.</text>
</comment>
<reference evidence="1 2" key="1">
    <citation type="submission" date="2024-10" db="EMBL/GenBank/DDBJ databases">
        <authorList>
            <person name="Yibar A."/>
            <person name="Saticioglu I.B."/>
            <person name="Duman M."/>
            <person name="Ajmi N."/>
            <person name="Gurler F."/>
            <person name="Ay H."/>
            <person name="Onuk E."/>
            <person name="Guler S."/>
            <person name="Romalde J.L."/>
        </authorList>
    </citation>
    <scope>NUCLEOTIDE SEQUENCE [LARGE SCALE GENOMIC DNA]</scope>
    <source>
        <strain evidence="1 2">1-TCBS-A</strain>
    </source>
</reference>
<dbReference type="EMBL" id="JBIHSE010000001">
    <property type="protein sequence ID" value="MFH0270392.1"/>
    <property type="molecule type" value="Genomic_DNA"/>
</dbReference>
<evidence type="ECO:0000313" key="2">
    <source>
        <dbReference type="Proteomes" id="UP001607221"/>
    </source>
</evidence>
<protein>
    <submittedName>
        <fullName evidence="1">Uncharacterized protein</fullName>
    </submittedName>
</protein>
<gene>
    <name evidence="1" type="ORF">ACGRHZ_03505</name>
</gene>
<keyword evidence="2" id="KW-1185">Reference proteome</keyword>
<name>A0ABW7J294_9VIBR</name>
<dbReference type="Proteomes" id="UP001607221">
    <property type="component" value="Unassembled WGS sequence"/>
</dbReference>
<organism evidence="1 2">
    <name type="scientific">Vibrio jasicida</name>
    <dbReference type="NCBI Taxonomy" id="766224"/>
    <lineage>
        <taxon>Bacteria</taxon>
        <taxon>Pseudomonadati</taxon>
        <taxon>Pseudomonadota</taxon>
        <taxon>Gammaproteobacteria</taxon>
        <taxon>Vibrionales</taxon>
        <taxon>Vibrionaceae</taxon>
        <taxon>Vibrio</taxon>
    </lineage>
</organism>
<evidence type="ECO:0000313" key="1">
    <source>
        <dbReference type="EMBL" id="MFH0270392.1"/>
    </source>
</evidence>
<accession>A0ABW7J294</accession>
<dbReference type="RefSeq" id="WP_394631650.1">
    <property type="nucleotide sequence ID" value="NZ_JBIHSE010000001.1"/>
</dbReference>
<sequence length="268" mass="31045">MTRTKMMRKLKNQSIAETVHEAAQTVEYDFLEKPIYPEVVFNCLVDFDANVANTCVSIPIKEVVGIRERDFFSQGDNWKKAALGLRCKDWGMTWKFKKDIYRYFTTVFRNKNTGHEMPTCREDVRFAITGGAIKGSNGQHRIAAGMVLKAMYEGEDAEFIDVYTNYQPLEPSSEPILKNCLDTGSTLWLYNDKNNDKHSFLVVIKPNCSWEIFERDYKMPFQSVSQGTSPSIMHTQMMLKSKKPFLSFTELPKDLIERLLDKSWAKHF</sequence>
<proteinExistence type="predicted"/>